<dbReference type="InterPro" id="IPR002156">
    <property type="entry name" value="RNaseH_domain"/>
</dbReference>
<dbReference type="InterPro" id="IPR026960">
    <property type="entry name" value="RVT-Znf"/>
</dbReference>
<dbReference type="AlphaFoldDB" id="A0A2N9ELP5"/>
<dbReference type="InterPro" id="IPR043502">
    <property type="entry name" value="DNA/RNA_pol_sf"/>
</dbReference>
<dbReference type="Pfam" id="PF13966">
    <property type="entry name" value="zf-RVT"/>
    <property type="match status" value="1"/>
</dbReference>
<feature type="domain" description="Reverse transcriptase" evidence="1">
    <location>
        <begin position="233"/>
        <end position="487"/>
    </location>
</feature>
<dbReference type="Gene3D" id="3.30.420.10">
    <property type="entry name" value="Ribonuclease H-like superfamily/Ribonuclease H"/>
    <property type="match status" value="1"/>
</dbReference>
<evidence type="ECO:0008006" key="4">
    <source>
        <dbReference type="Google" id="ProtNLM"/>
    </source>
</evidence>
<evidence type="ECO:0000259" key="1">
    <source>
        <dbReference type="PROSITE" id="PS50878"/>
    </source>
</evidence>
<dbReference type="CDD" id="cd09279">
    <property type="entry name" value="RNase_HI_like"/>
    <property type="match status" value="1"/>
</dbReference>
<dbReference type="PROSITE" id="PS50878">
    <property type="entry name" value="RT_POL"/>
    <property type="match status" value="1"/>
</dbReference>
<dbReference type="GO" id="GO:0003676">
    <property type="term" value="F:nucleic acid binding"/>
    <property type="evidence" value="ECO:0007669"/>
    <property type="project" value="InterPro"/>
</dbReference>
<dbReference type="PANTHER" id="PTHR33116:SF78">
    <property type="entry name" value="OS12G0587133 PROTEIN"/>
    <property type="match status" value="1"/>
</dbReference>
<dbReference type="CDD" id="cd01650">
    <property type="entry name" value="RT_nLTR_like"/>
    <property type="match status" value="1"/>
</dbReference>
<accession>A0A2N9ELP5</accession>
<gene>
    <name evidence="3" type="ORF">FSB_LOCUS3634</name>
</gene>
<proteinExistence type="predicted"/>
<dbReference type="PANTHER" id="PTHR33116">
    <property type="entry name" value="REVERSE TRANSCRIPTASE ZINC-BINDING DOMAIN-CONTAINING PROTEIN-RELATED-RELATED"/>
    <property type="match status" value="1"/>
</dbReference>
<protein>
    <recommendedName>
        <fullName evidence="4">Reverse transcriptase domain-containing protein</fullName>
    </recommendedName>
</protein>
<evidence type="ECO:0000259" key="2">
    <source>
        <dbReference type="PROSITE" id="PS50879"/>
    </source>
</evidence>
<reference evidence="3" key="1">
    <citation type="submission" date="2018-02" db="EMBL/GenBank/DDBJ databases">
        <authorList>
            <person name="Cohen D.B."/>
            <person name="Kent A.D."/>
        </authorList>
    </citation>
    <scope>NUCLEOTIDE SEQUENCE</scope>
</reference>
<feature type="domain" description="RNase H type-1" evidence="2">
    <location>
        <begin position="980"/>
        <end position="1111"/>
    </location>
</feature>
<dbReference type="InterPro" id="IPR012337">
    <property type="entry name" value="RNaseH-like_sf"/>
</dbReference>
<dbReference type="Pfam" id="PF00078">
    <property type="entry name" value="RVT_1"/>
    <property type="match status" value="1"/>
</dbReference>
<dbReference type="InterPro" id="IPR000477">
    <property type="entry name" value="RT_dom"/>
</dbReference>
<dbReference type="EMBL" id="OIVN01000179">
    <property type="protein sequence ID" value="SPC75752.1"/>
    <property type="molecule type" value="Genomic_DNA"/>
</dbReference>
<dbReference type="InterPro" id="IPR036397">
    <property type="entry name" value="RNaseH_sf"/>
</dbReference>
<organism evidence="3">
    <name type="scientific">Fagus sylvatica</name>
    <name type="common">Beechnut</name>
    <dbReference type="NCBI Taxonomy" id="28930"/>
    <lineage>
        <taxon>Eukaryota</taxon>
        <taxon>Viridiplantae</taxon>
        <taxon>Streptophyta</taxon>
        <taxon>Embryophyta</taxon>
        <taxon>Tracheophyta</taxon>
        <taxon>Spermatophyta</taxon>
        <taxon>Magnoliopsida</taxon>
        <taxon>eudicotyledons</taxon>
        <taxon>Gunneridae</taxon>
        <taxon>Pentapetalae</taxon>
        <taxon>rosids</taxon>
        <taxon>fabids</taxon>
        <taxon>Fagales</taxon>
        <taxon>Fagaceae</taxon>
        <taxon>Fagus</taxon>
    </lineage>
</organism>
<dbReference type="Pfam" id="PF13456">
    <property type="entry name" value="RVT_3"/>
    <property type="match status" value="1"/>
</dbReference>
<dbReference type="SUPFAM" id="SSF56672">
    <property type="entry name" value="DNA/RNA polymerases"/>
    <property type="match status" value="1"/>
</dbReference>
<dbReference type="PROSITE" id="PS50879">
    <property type="entry name" value="RNASE_H_1"/>
    <property type="match status" value="1"/>
</dbReference>
<dbReference type="FunFam" id="3.30.420.10:FF:000076">
    <property type="entry name" value="RBR-type E3 ubiquitin transferase"/>
    <property type="match status" value="1"/>
</dbReference>
<name>A0A2N9ELP5_FAGSY</name>
<dbReference type="GO" id="GO:0004523">
    <property type="term" value="F:RNA-DNA hybrid ribonuclease activity"/>
    <property type="evidence" value="ECO:0007669"/>
    <property type="project" value="InterPro"/>
</dbReference>
<evidence type="ECO:0000313" key="3">
    <source>
        <dbReference type="EMBL" id="SPC75752.1"/>
    </source>
</evidence>
<dbReference type="SUPFAM" id="SSF53098">
    <property type="entry name" value="Ribonuclease H-like"/>
    <property type="match status" value="1"/>
</dbReference>
<sequence>MSRLDRFLVSPEWDTQFSTAVQSLLPRTLSDHSPILLDCGPNRGGKSPFRFENMWLRSEGFVERADLKQWNKEVFGDVGVRKGELMREIQQLDALEESRSLSVEERTYREDRRGELHKVMDLDEISWRQKSRVLWLKEGDRNTKFFHRMANSHRRNNFIGCLNIEGTVTSDPKETLVSEEANSLVLPFGEDEVLEAVRCMSGDKAPGPDGFTMAFYQACWGVVKMDVMRVMHYFHQYGTFAKSLNATFVVLIPKKVGVIEIKDFRPISLVGSMYKIISKILDSVLIASECVDSRVRDGIPGVLCKLDLEKAYDHVNWDFLLALLHRCGFLETWRKWIHFCISTVRFSIMINGSSCGFFESSRGLRQGDSLSPLLFVVVMEALNKLLMRAEEGHFLRGFEVQGRNNNPLMISNLLFADDTLIFCDADVDQIGYLKCTLLCFEAVSGLRVNLGKSEMVPIGNVPNIQELAAMLECRISALPMNYLGLPLGARLPVYFLSLFPIPASVNRRIERLQREFLWGGMGDAPKFPLVNWKTVYQPVYCGGLGIKNHAVLNQALLGKWLWRFMVEHDSLWKQVIVTKYGYEIGSWSSGIVNSPYGMSLLKHIRQGWDRFSTHLKFVLGCGSRIRFWLDIWCGEVTLSRAFPLLFRIAQSREARVADYLCWQNGVPHWDVRFTRLLHDWEVEPFQTMIGLLYSVKVHQFQEDRVCWGPFRSGCFEVKSYYQILSLNTPLGFPWKSIWKVGAPPRVAFFVWTAAHGKILTMDNLRKRRICIVDWCCMCKHSGESPNHLLLHCETAQSLWSMVFCLFGVVWVMPGSVVEVMASWMGSFRNSSHADVWGAVPLCVMWVLWRERNLRVFEGQERTVLELKLVSNPSISVYKGYCLSKDAEEYLASHGLKNSTYSVGAGDVTGDLFGKLVACPYQQPASSGVKAANKDSPTKRLQEVLDSDNVEVVGSTSFLTNPQKKHFKSDYCNETQAISSSCHSCILLFDGASKGNPGLSGAGAVLRAEDGSMVCRLREGVGIATNNVAEYRAVILGLRHAVKKGYKHIRVQGDSKLVCMQIQGVWKTKNQNMADLCKVAKDLKDKFVSFQINHVLREFNSEADAQANLAINLKVDGSDNAHADGQVEEDCRKQ</sequence>